<comment type="similarity">
    <text evidence="1">Belongs to the DNA polymerase type-Y family.</text>
</comment>
<comment type="subunit">
    <text evidence="2">Monomer.</text>
</comment>
<dbReference type="EC" id="2.7.7.7" evidence="3"/>
<evidence type="ECO:0000259" key="6">
    <source>
        <dbReference type="PROSITE" id="PS50173"/>
    </source>
</evidence>
<dbReference type="Gene3D" id="3.30.70.270">
    <property type="match status" value="1"/>
</dbReference>
<dbReference type="PANTHER" id="PTHR11076:SF33">
    <property type="entry name" value="DNA POLYMERASE KAPPA"/>
    <property type="match status" value="1"/>
</dbReference>
<evidence type="ECO:0000313" key="7">
    <source>
        <dbReference type="EMBL" id="QRF65828.1"/>
    </source>
</evidence>
<dbReference type="EMBL" id="CP047166">
    <property type="protein sequence ID" value="QRF65828.1"/>
    <property type="molecule type" value="Genomic_DNA"/>
</dbReference>
<gene>
    <name evidence="7" type="ORF">GQA70_05575</name>
</gene>
<dbReference type="CDD" id="cd00424">
    <property type="entry name" value="PolY"/>
    <property type="match status" value="1"/>
</dbReference>
<reference evidence="7 8" key="1">
    <citation type="submission" date="2019-12" db="EMBL/GenBank/DDBJ databases">
        <title>Complete Genome Sequence of a Quorum-Sensing Bacterium,Rhodobacteraceae bacterium C31, Isolated from a marine microalgae symbiotic bacteria.</title>
        <authorList>
            <person name="Zhang Y."/>
        </authorList>
    </citation>
    <scope>NUCLEOTIDE SEQUENCE [LARGE SCALE GENOMIC DNA]</scope>
    <source>
        <strain evidence="7 8">C31</strain>
    </source>
</reference>
<dbReference type="Pfam" id="PF00817">
    <property type="entry name" value="IMS"/>
    <property type="match status" value="1"/>
</dbReference>
<dbReference type="PROSITE" id="PS50173">
    <property type="entry name" value="UMUC"/>
    <property type="match status" value="1"/>
</dbReference>
<protein>
    <recommendedName>
        <fullName evidence="3">DNA-directed DNA polymerase</fullName>
        <ecNumber evidence="3">2.7.7.7</ecNumber>
    </recommendedName>
</protein>
<dbReference type="InterPro" id="IPR043128">
    <property type="entry name" value="Rev_trsase/Diguanyl_cyclase"/>
</dbReference>
<proteinExistence type="inferred from homology"/>
<evidence type="ECO:0000256" key="5">
    <source>
        <dbReference type="ARBA" id="ARBA00049244"/>
    </source>
</evidence>
<keyword evidence="8" id="KW-1185">Reference proteome</keyword>
<dbReference type="Gene3D" id="1.10.150.20">
    <property type="entry name" value="5' to 3' exonuclease, C-terminal subdomain"/>
    <property type="match status" value="1"/>
</dbReference>
<sequence>MSKPWEIENGEEPKVERLYLDFDSFFASAEQHFNADLRGRPLGVVPLDSPHTSCIAVSREAKVRGVKSGFSIRNARAVIPDMIFVIARHDAYVRLHKRILDVIGSVLPVAAVRSIDEVVCHLSPSEAAQGRVLADRIKTALAETFSPALTCSIGMAPTELLAKVGAEMNKPDGFALIEAQALPGCLVHLPLSDLPGISKGIGARLAAAGVRDIDGLWRLAAKQARKIWGNVEGERFWNELHGLHAERPETRKSMYGHGRVLPRDGRSPDQVEACARQLLLSAARRLRRDGLRVTELTLSFRMGRGAEDAQWYWRDTFPAARDDRTFTRALSKGLAEARRHVRFSPRMISVTLQGVVSDAEITGDLFGGVLNEGADDASRLKWEKVSDLMDNLRQSHGAKALSLGVHDEIAGGYVGAKIAFGRIPDGADFSEVPTADEETQFLSF</sequence>
<feature type="domain" description="UmuC" evidence="6">
    <location>
        <begin position="17"/>
        <end position="198"/>
    </location>
</feature>
<dbReference type="Gene3D" id="3.40.1170.60">
    <property type="match status" value="1"/>
</dbReference>
<accession>A0ABX7F809</accession>
<evidence type="ECO:0000313" key="8">
    <source>
        <dbReference type="Proteomes" id="UP000596387"/>
    </source>
</evidence>
<dbReference type="InterPro" id="IPR017961">
    <property type="entry name" value="DNA_pol_Y-fam_little_finger"/>
</dbReference>
<dbReference type="Proteomes" id="UP000596387">
    <property type="component" value="Chromosome"/>
</dbReference>
<comment type="catalytic activity">
    <reaction evidence="5">
        <text>DNA(n) + a 2'-deoxyribonucleoside 5'-triphosphate = DNA(n+1) + diphosphate</text>
        <dbReference type="Rhea" id="RHEA:22508"/>
        <dbReference type="Rhea" id="RHEA-COMP:17339"/>
        <dbReference type="Rhea" id="RHEA-COMP:17340"/>
        <dbReference type="ChEBI" id="CHEBI:33019"/>
        <dbReference type="ChEBI" id="CHEBI:61560"/>
        <dbReference type="ChEBI" id="CHEBI:173112"/>
        <dbReference type="EC" id="2.7.7.7"/>
    </reaction>
</comment>
<name>A0ABX7F809_9RHOB</name>
<evidence type="ECO:0000256" key="2">
    <source>
        <dbReference type="ARBA" id="ARBA00011245"/>
    </source>
</evidence>
<evidence type="ECO:0000256" key="3">
    <source>
        <dbReference type="ARBA" id="ARBA00012417"/>
    </source>
</evidence>
<dbReference type="InterPro" id="IPR001126">
    <property type="entry name" value="UmuC"/>
</dbReference>
<evidence type="ECO:0000256" key="1">
    <source>
        <dbReference type="ARBA" id="ARBA00010945"/>
    </source>
</evidence>
<dbReference type="Pfam" id="PF11799">
    <property type="entry name" value="IMS_C"/>
    <property type="match status" value="1"/>
</dbReference>
<dbReference type="RefSeq" id="WP_023848042.1">
    <property type="nucleotide sequence ID" value="NZ_CP047166.1"/>
</dbReference>
<evidence type="ECO:0000256" key="4">
    <source>
        <dbReference type="ARBA" id="ARBA00025589"/>
    </source>
</evidence>
<dbReference type="InterPro" id="IPR043502">
    <property type="entry name" value="DNA/RNA_pol_sf"/>
</dbReference>
<dbReference type="SUPFAM" id="SSF56672">
    <property type="entry name" value="DNA/RNA polymerases"/>
    <property type="match status" value="1"/>
</dbReference>
<dbReference type="InterPro" id="IPR050116">
    <property type="entry name" value="DNA_polymerase-Y"/>
</dbReference>
<dbReference type="PANTHER" id="PTHR11076">
    <property type="entry name" value="DNA REPAIR POLYMERASE UMUC / TRANSFERASE FAMILY MEMBER"/>
    <property type="match status" value="1"/>
</dbReference>
<organism evidence="7 8">
    <name type="scientific">Ponticoccus alexandrii</name>
    <dbReference type="NCBI Taxonomy" id="1943633"/>
    <lineage>
        <taxon>Bacteria</taxon>
        <taxon>Pseudomonadati</taxon>
        <taxon>Pseudomonadota</taxon>
        <taxon>Alphaproteobacteria</taxon>
        <taxon>Rhodobacterales</taxon>
        <taxon>Roseobacteraceae</taxon>
        <taxon>Ponticoccus</taxon>
    </lineage>
</organism>
<comment type="function">
    <text evidence="4">Poorly processive, error-prone DNA polymerase involved in untargeted mutagenesis. Copies undamaged DNA at stalled replication forks, which arise in vivo from mismatched or misaligned primer ends. These misaligned primers can be extended by PolIV. Exhibits no 3'-5' exonuclease (proofreading) activity. May be involved in translesional synthesis, in conjunction with the beta clamp from PolIII.</text>
</comment>